<dbReference type="PANTHER" id="PTHR30469:SF15">
    <property type="entry name" value="HLYD FAMILY OF SECRETION PROTEINS"/>
    <property type="match status" value="1"/>
</dbReference>
<proteinExistence type="inferred from homology"/>
<feature type="domain" description="YknX-like C-terminal permuted SH3-like" evidence="4">
    <location>
        <begin position="300"/>
        <end position="373"/>
    </location>
</feature>
<dbReference type="STRING" id="265719.SAMN04488509_102488"/>
<dbReference type="RefSeq" id="WP_091240547.1">
    <property type="nucleotide sequence ID" value="NZ_FNAG01000002.1"/>
</dbReference>
<dbReference type="Gene3D" id="2.40.420.20">
    <property type="match status" value="1"/>
</dbReference>
<name>A0A1G6UTG6_9GAMM</name>
<gene>
    <name evidence="5" type="ORF">SAMN04488509_102488</name>
</gene>
<reference evidence="5 6" key="1">
    <citation type="submission" date="2016-10" db="EMBL/GenBank/DDBJ databases">
        <authorList>
            <person name="de Groot N.N."/>
        </authorList>
    </citation>
    <scope>NUCLEOTIDE SEQUENCE [LARGE SCALE GENOMIC DNA]</scope>
    <source>
        <strain evidence="5 6">DSM 16957</strain>
    </source>
</reference>
<dbReference type="InterPro" id="IPR058637">
    <property type="entry name" value="YknX-like_C"/>
</dbReference>
<dbReference type="Gene3D" id="1.10.287.470">
    <property type="entry name" value="Helix hairpin bin"/>
    <property type="match status" value="1"/>
</dbReference>
<feature type="coiled-coil region" evidence="2">
    <location>
        <begin position="102"/>
        <end position="134"/>
    </location>
</feature>
<dbReference type="Gene3D" id="2.40.50.100">
    <property type="match status" value="1"/>
</dbReference>
<evidence type="ECO:0000313" key="6">
    <source>
        <dbReference type="Proteomes" id="UP000199603"/>
    </source>
</evidence>
<evidence type="ECO:0000256" key="3">
    <source>
        <dbReference type="SAM" id="MobiDB-lite"/>
    </source>
</evidence>
<dbReference type="AlphaFoldDB" id="A0A1G6UTG6"/>
<dbReference type="GO" id="GO:0015562">
    <property type="term" value="F:efflux transmembrane transporter activity"/>
    <property type="evidence" value="ECO:0007669"/>
    <property type="project" value="TreeGrafter"/>
</dbReference>
<evidence type="ECO:0000259" key="4">
    <source>
        <dbReference type="Pfam" id="PF25989"/>
    </source>
</evidence>
<dbReference type="Proteomes" id="UP000199603">
    <property type="component" value="Unassembled WGS sequence"/>
</dbReference>
<dbReference type="EMBL" id="FNAG01000002">
    <property type="protein sequence ID" value="SDD44710.1"/>
    <property type="molecule type" value="Genomic_DNA"/>
</dbReference>
<organism evidence="5 6">
    <name type="scientific">Aquimonas voraii</name>
    <dbReference type="NCBI Taxonomy" id="265719"/>
    <lineage>
        <taxon>Bacteria</taxon>
        <taxon>Pseudomonadati</taxon>
        <taxon>Pseudomonadota</taxon>
        <taxon>Gammaproteobacteria</taxon>
        <taxon>Lysobacterales</taxon>
        <taxon>Lysobacteraceae</taxon>
        <taxon>Aquimonas</taxon>
    </lineage>
</organism>
<dbReference type="OrthoDB" id="9783047at2"/>
<feature type="region of interest" description="Disordered" evidence="3">
    <location>
        <begin position="1"/>
        <end position="22"/>
    </location>
</feature>
<dbReference type="Pfam" id="PF25989">
    <property type="entry name" value="YknX_C"/>
    <property type="match status" value="1"/>
</dbReference>
<dbReference type="PANTHER" id="PTHR30469">
    <property type="entry name" value="MULTIDRUG RESISTANCE PROTEIN MDTA"/>
    <property type="match status" value="1"/>
</dbReference>
<evidence type="ECO:0000313" key="5">
    <source>
        <dbReference type="EMBL" id="SDD44710.1"/>
    </source>
</evidence>
<sequence length="378" mass="40155">MPLPKAQVPAQHAATPATRPLAPKRPRRLGALFALLCAAGAGAQSPAVVELARVERGALSETLSLSGSLRAVNDAQLSPRIEGLIATLEVDAGARVEAGAPLLRLDDRLARLEVEALEAESAATAAARDEARRRVDEAVPLVAQRSLPQTELAARRAALAEAEATMNAVRARLAAQRERLDRHLLRAPFTGVVAARLIDVGEWVTPSSPVLQLVDTGALRLEVQVPQERFADIDADTRVEIEPDTQAGTRFAARIDARVPVSGGSGARTFLLQIVPTAVDPALLPGTSARAHFRLSRGAALSIPRDALLRHPDGGYSVFVAKEVEVGLRAQRRPLRLGRESGLRVEIAEGLDEGERVVVRGNENLQDGQAIQVRAAGG</sequence>
<dbReference type="GO" id="GO:1990281">
    <property type="term" value="C:efflux pump complex"/>
    <property type="evidence" value="ECO:0007669"/>
    <property type="project" value="TreeGrafter"/>
</dbReference>
<dbReference type="SUPFAM" id="SSF111369">
    <property type="entry name" value="HlyD-like secretion proteins"/>
    <property type="match status" value="1"/>
</dbReference>
<keyword evidence="2" id="KW-0175">Coiled coil</keyword>
<accession>A0A1G6UTG6</accession>
<dbReference type="InterPro" id="IPR006143">
    <property type="entry name" value="RND_pump_MFP"/>
</dbReference>
<protein>
    <submittedName>
        <fullName evidence="5">RND family efflux transporter, MFP subunit</fullName>
    </submittedName>
</protein>
<evidence type="ECO:0000256" key="1">
    <source>
        <dbReference type="ARBA" id="ARBA00009477"/>
    </source>
</evidence>
<evidence type="ECO:0000256" key="2">
    <source>
        <dbReference type="SAM" id="Coils"/>
    </source>
</evidence>
<dbReference type="Gene3D" id="2.40.30.170">
    <property type="match status" value="1"/>
</dbReference>
<comment type="similarity">
    <text evidence="1">Belongs to the membrane fusion protein (MFP) (TC 8.A.1) family.</text>
</comment>
<dbReference type="NCBIfam" id="TIGR01730">
    <property type="entry name" value="RND_mfp"/>
    <property type="match status" value="1"/>
</dbReference>
<keyword evidence="6" id="KW-1185">Reference proteome</keyword>